<evidence type="ECO:0000256" key="2">
    <source>
        <dbReference type="ARBA" id="ARBA00022490"/>
    </source>
</evidence>
<evidence type="ECO:0000313" key="6">
    <source>
        <dbReference type="EMBL" id="RMB62172.1"/>
    </source>
</evidence>
<evidence type="ECO:0000313" key="7">
    <source>
        <dbReference type="Proteomes" id="UP000275256"/>
    </source>
</evidence>
<dbReference type="OrthoDB" id="9797132at2"/>
<reference evidence="6 7" key="1">
    <citation type="submission" date="2018-10" db="EMBL/GenBank/DDBJ databases">
        <title>Tessaracoccus antarcticuss sp. nov., isolated from sediment.</title>
        <authorList>
            <person name="Zhou L.Y."/>
            <person name="Du Z.J."/>
        </authorList>
    </citation>
    <scope>NUCLEOTIDE SEQUENCE [LARGE SCALE GENOMIC DNA]</scope>
    <source>
        <strain evidence="6 7">JDX10</strain>
    </source>
</reference>
<dbReference type="InterPro" id="IPR019903">
    <property type="entry name" value="RIC_family"/>
</dbReference>
<dbReference type="EMBL" id="REFW01000001">
    <property type="protein sequence ID" value="RMB62172.1"/>
    <property type="molecule type" value="Genomic_DNA"/>
</dbReference>
<dbReference type="InterPro" id="IPR012312">
    <property type="entry name" value="Hemerythrin-like"/>
</dbReference>
<evidence type="ECO:0000259" key="5">
    <source>
        <dbReference type="Pfam" id="PF01814"/>
    </source>
</evidence>
<feature type="domain" description="Hemerythrin-like" evidence="5">
    <location>
        <begin position="78"/>
        <end position="224"/>
    </location>
</feature>
<dbReference type="AlphaFoldDB" id="A0A3M0GHN1"/>
<keyword evidence="2" id="KW-0963">Cytoplasm</keyword>
<dbReference type="GO" id="GO:0005737">
    <property type="term" value="C:cytoplasm"/>
    <property type="evidence" value="ECO:0007669"/>
    <property type="project" value="UniProtKB-SubCell"/>
</dbReference>
<proteinExistence type="predicted"/>
<dbReference type="GO" id="GO:0046872">
    <property type="term" value="F:metal ion binding"/>
    <property type="evidence" value="ECO:0007669"/>
    <property type="project" value="UniProtKB-KW"/>
</dbReference>
<dbReference type="Pfam" id="PF04405">
    <property type="entry name" value="ScdA_N"/>
    <property type="match status" value="1"/>
</dbReference>
<dbReference type="Proteomes" id="UP000275256">
    <property type="component" value="Unassembled WGS sequence"/>
</dbReference>
<organism evidence="6 7">
    <name type="scientific">Tessaracoccus antarcticus</name>
    <dbReference type="NCBI Taxonomy" id="2479848"/>
    <lineage>
        <taxon>Bacteria</taxon>
        <taxon>Bacillati</taxon>
        <taxon>Actinomycetota</taxon>
        <taxon>Actinomycetes</taxon>
        <taxon>Propionibacteriales</taxon>
        <taxon>Propionibacteriaceae</taxon>
        <taxon>Tessaracoccus</taxon>
    </lineage>
</organism>
<keyword evidence="7" id="KW-1185">Reference proteome</keyword>
<protein>
    <submittedName>
        <fullName evidence="6">Iron-sulfur cluster repair di-iron protein</fullName>
    </submittedName>
</protein>
<dbReference type="PANTHER" id="PTHR36438">
    <property type="entry name" value="IRON-SULFUR CLUSTER REPAIR PROTEIN YTFE"/>
    <property type="match status" value="1"/>
</dbReference>
<dbReference type="PANTHER" id="PTHR36438:SF1">
    <property type="entry name" value="IRON-SULFUR CLUSTER REPAIR PROTEIN YTFE"/>
    <property type="match status" value="1"/>
</dbReference>
<name>A0A3M0GHN1_9ACTN</name>
<evidence type="ECO:0000256" key="4">
    <source>
        <dbReference type="ARBA" id="ARBA00023004"/>
    </source>
</evidence>
<comment type="caution">
    <text evidence="6">The sequence shown here is derived from an EMBL/GenBank/DDBJ whole genome shotgun (WGS) entry which is preliminary data.</text>
</comment>
<dbReference type="RefSeq" id="WP_121900722.1">
    <property type="nucleotide sequence ID" value="NZ_REFW01000001.1"/>
</dbReference>
<evidence type="ECO:0000256" key="3">
    <source>
        <dbReference type="ARBA" id="ARBA00022723"/>
    </source>
</evidence>
<comment type="subcellular location">
    <subcellularLocation>
        <location evidence="1">Cytoplasm</location>
    </subcellularLocation>
</comment>
<keyword evidence="3" id="KW-0479">Metal-binding</keyword>
<sequence length="233" mass="25598">MTVDVNVPLGDLVTADPRRSRVLEGFGLDYCCNGHRTLTEATRNAGLDVAEVAAALELPAAAPVEEPGQVRANSALAHDIVDSHHAYMWEEMPRLQALVDKVHGVHGDLHPELAQVKETYAAAVAALDPHMTQEERVVFPAISRMEKSGAPMAAGSLAEPIQQLRDEHQVVGNLFRQIRTMTDGYAVPEGACTSYRMMLSGLEEMELDLHEHIHKENNVLFPRALQMEAQLPL</sequence>
<dbReference type="Pfam" id="PF01814">
    <property type="entry name" value="Hemerythrin"/>
    <property type="match status" value="1"/>
</dbReference>
<keyword evidence="4" id="KW-0408">Iron</keyword>
<evidence type="ECO:0000256" key="1">
    <source>
        <dbReference type="ARBA" id="ARBA00004496"/>
    </source>
</evidence>
<dbReference type="NCBIfam" id="TIGR03652">
    <property type="entry name" value="FeS_repair_RIC"/>
    <property type="match status" value="1"/>
</dbReference>
<accession>A0A3M0GHN1</accession>
<dbReference type="Gene3D" id="1.20.120.520">
    <property type="entry name" value="nmb1532 protein domain like"/>
    <property type="match status" value="1"/>
</dbReference>
<gene>
    <name evidence="6" type="primary">ric</name>
    <name evidence="6" type="ORF">EAX62_06300</name>
</gene>